<dbReference type="RefSeq" id="XP_011131100.1">
    <property type="nucleotide sequence ID" value="XM_011132798.1"/>
</dbReference>
<evidence type="ECO:0000313" key="2">
    <source>
        <dbReference type="EMBL" id="EZG57141.1"/>
    </source>
</evidence>
<evidence type="ECO:0000256" key="1">
    <source>
        <dbReference type="SAM" id="SignalP"/>
    </source>
</evidence>
<dbReference type="GeneID" id="22913517"/>
<dbReference type="AlphaFoldDB" id="A0A023B4N7"/>
<keyword evidence="1" id="KW-0732">Signal</keyword>
<organism evidence="2 3">
    <name type="scientific">Gregarina niphandrodes</name>
    <name type="common">Septate eugregarine</name>
    <dbReference type="NCBI Taxonomy" id="110365"/>
    <lineage>
        <taxon>Eukaryota</taxon>
        <taxon>Sar</taxon>
        <taxon>Alveolata</taxon>
        <taxon>Apicomplexa</taxon>
        <taxon>Conoidasida</taxon>
        <taxon>Gregarinasina</taxon>
        <taxon>Eugregarinorida</taxon>
        <taxon>Gregarinidae</taxon>
        <taxon>Gregarina</taxon>
    </lineage>
</organism>
<proteinExistence type="predicted"/>
<gene>
    <name evidence="2" type="ORF">GNI_099280</name>
</gene>
<reference evidence="2" key="1">
    <citation type="submission" date="2013-12" db="EMBL/GenBank/DDBJ databases">
        <authorList>
            <person name="Omoto C.K."/>
            <person name="Sibley D."/>
            <person name="Venepally P."/>
            <person name="Hadjithomas M."/>
            <person name="Karamycheva S."/>
            <person name="Brunk B."/>
            <person name="Roos D."/>
            <person name="Caler E."/>
            <person name="Lorenzi H."/>
        </authorList>
    </citation>
    <scope>NUCLEOTIDE SEQUENCE</scope>
</reference>
<accession>A0A023B4N7</accession>
<comment type="caution">
    <text evidence="2">The sequence shown here is derived from an EMBL/GenBank/DDBJ whole genome shotgun (WGS) entry which is preliminary data.</text>
</comment>
<feature type="signal peptide" evidence="1">
    <location>
        <begin position="1"/>
        <end position="15"/>
    </location>
</feature>
<dbReference type="Proteomes" id="UP000019763">
    <property type="component" value="Unassembled WGS sequence"/>
</dbReference>
<evidence type="ECO:0008006" key="4">
    <source>
        <dbReference type="Google" id="ProtNLM"/>
    </source>
</evidence>
<feature type="chain" id="PRO_5012836452" description="Transmembrane protein" evidence="1">
    <location>
        <begin position="16"/>
        <end position="105"/>
    </location>
</feature>
<evidence type="ECO:0000313" key="3">
    <source>
        <dbReference type="Proteomes" id="UP000019763"/>
    </source>
</evidence>
<protein>
    <recommendedName>
        <fullName evidence="4">Transmembrane protein</fullName>
    </recommendedName>
</protein>
<name>A0A023B4N7_GRENI</name>
<keyword evidence="3" id="KW-1185">Reference proteome</keyword>
<dbReference type="EMBL" id="AFNH02000744">
    <property type="protein sequence ID" value="EZG57141.1"/>
    <property type="molecule type" value="Genomic_DNA"/>
</dbReference>
<dbReference type="VEuPathDB" id="CryptoDB:GNI_099280"/>
<sequence length="105" mass="12103">MMRSIILALFSLVSGQFEVWEHDKGYDGYAPALLNVAEVLLRDLIANGEVQVPAKIPESDSEPAVEPVPEPRNTEVIRLDSYDELNKKPWYKRFWKFIRSALRLD</sequence>